<dbReference type="OrthoDB" id="48818at2759"/>
<evidence type="ECO:0000256" key="1">
    <source>
        <dbReference type="SAM" id="MobiDB-lite"/>
    </source>
</evidence>
<protein>
    <recommendedName>
        <fullName evidence="2">DUF6824 domain-containing protein</fullName>
    </recommendedName>
</protein>
<dbReference type="EMBL" id="JAGRRH010000017">
    <property type="protein sequence ID" value="KAG7351875.1"/>
    <property type="molecule type" value="Genomic_DNA"/>
</dbReference>
<evidence type="ECO:0000313" key="3">
    <source>
        <dbReference type="EMBL" id="KAG7351875.1"/>
    </source>
</evidence>
<evidence type="ECO:0000313" key="4">
    <source>
        <dbReference type="Proteomes" id="UP000693970"/>
    </source>
</evidence>
<feature type="region of interest" description="Disordered" evidence="1">
    <location>
        <begin position="1"/>
        <end position="47"/>
    </location>
</feature>
<sequence length="496" mass="55984">MSQHHDEATSRIFALDQTQRQRPLPGKMEEGQKKVQQKSVKAGDGGAMSEGARLDIPFLQGIWESIVAKDQQCLTHFERSEAKQDLMGDNVLAASAPRTLTEVALNALNKVLDRRLQQQSQVSILQVAAAKSPMYNDRDFRIMFARAERMNPTKAADRLTAYLSYAIELFGQEALIEPVQTTVFTPIDEQVLRAGWIQLLLTRDHIGRRILVMEDLGPGDFSPPNKMRVAFFLLQAAAKDDDSQKMGIQVVLQVFDPVNSSLLNRPSIREQFRRLFACSPVRFSAIHICVGEGMCSGTEADETEVAASTSSRNRDEEIISCVESLLGVDERIRTTFHSGSIIECHSRLSFFGINPDTIPMTSTGRVKLKDHEKWIMIQVGRDRAYQQGRTFPIVECPTNKQILLVKGRHVARHEGNMRLRSLLQERYDERNIATRAQKISITSEVLETLQDEGYTFLVKNNADFWVMPDRKTVLEKLAIAFRTVPRLKPLSNAKTS</sequence>
<dbReference type="InterPro" id="IPR049227">
    <property type="entry name" value="DUF6824"/>
</dbReference>
<comment type="caution">
    <text evidence="3">The sequence shown here is derived from an EMBL/GenBank/DDBJ whole genome shotgun (WGS) entry which is preliminary data.</text>
</comment>
<organism evidence="3 4">
    <name type="scientific">Nitzschia inconspicua</name>
    <dbReference type="NCBI Taxonomy" id="303405"/>
    <lineage>
        <taxon>Eukaryota</taxon>
        <taxon>Sar</taxon>
        <taxon>Stramenopiles</taxon>
        <taxon>Ochrophyta</taxon>
        <taxon>Bacillariophyta</taxon>
        <taxon>Bacillariophyceae</taxon>
        <taxon>Bacillariophycidae</taxon>
        <taxon>Bacillariales</taxon>
        <taxon>Bacillariaceae</taxon>
        <taxon>Nitzschia</taxon>
    </lineage>
</organism>
<proteinExistence type="predicted"/>
<reference evidence="3" key="1">
    <citation type="journal article" date="2021" name="Sci. Rep.">
        <title>Diploid genomic architecture of Nitzschia inconspicua, an elite biomass production diatom.</title>
        <authorList>
            <person name="Oliver A."/>
            <person name="Podell S."/>
            <person name="Pinowska A."/>
            <person name="Traller J.C."/>
            <person name="Smith S.R."/>
            <person name="McClure R."/>
            <person name="Beliaev A."/>
            <person name="Bohutskyi P."/>
            <person name="Hill E.A."/>
            <person name="Rabines A."/>
            <person name="Zheng H."/>
            <person name="Allen L.Z."/>
            <person name="Kuo A."/>
            <person name="Grigoriev I.V."/>
            <person name="Allen A.E."/>
            <person name="Hazlebeck D."/>
            <person name="Allen E.E."/>
        </authorList>
    </citation>
    <scope>NUCLEOTIDE SEQUENCE</scope>
    <source>
        <strain evidence="3">Hildebrandi</strain>
    </source>
</reference>
<accession>A0A9K3KXM2</accession>
<evidence type="ECO:0000259" key="2">
    <source>
        <dbReference type="Pfam" id="PF20710"/>
    </source>
</evidence>
<gene>
    <name evidence="3" type="ORF">IV203_007923</name>
</gene>
<name>A0A9K3KXM2_9STRA</name>
<keyword evidence="4" id="KW-1185">Reference proteome</keyword>
<feature type="domain" description="DUF6824" evidence="2">
    <location>
        <begin position="402"/>
        <end position="482"/>
    </location>
</feature>
<dbReference type="Pfam" id="PF20710">
    <property type="entry name" value="DUF6824"/>
    <property type="match status" value="1"/>
</dbReference>
<dbReference type="AlphaFoldDB" id="A0A9K3KXM2"/>
<reference evidence="3" key="2">
    <citation type="submission" date="2021-04" db="EMBL/GenBank/DDBJ databases">
        <authorList>
            <person name="Podell S."/>
        </authorList>
    </citation>
    <scope>NUCLEOTIDE SEQUENCE</scope>
    <source>
        <strain evidence="3">Hildebrandi</strain>
    </source>
</reference>
<dbReference type="Proteomes" id="UP000693970">
    <property type="component" value="Unassembled WGS sequence"/>
</dbReference>